<protein>
    <submittedName>
        <fullName evidence="2">Uncharacterized protein</fullName>
    </submittedName>
</protein>
<feature type="compositionally biased region" description="Basic and acidic residues" evidence="1">
    <location>
        <begin position="443"/>
        <end position="465"/>
    </location>
</feature>
<dbReference type="AlphaFoldDB" id="A0A852X5V3"/>
<feature type="region of interest" description="Disordered" evidence="1">
    <location>
        <begin position="132"/>
        <end position="153"/>
    </location>
</feature>
<keyword evidence="3" id="KW-1185">Reference proteome</keyword>
<dbReference type="EMBL" id="JACBZX010000001">
    <property type="protein sequence ID" value="NYG37808.1"/>
    <property type="molecule type" value="Genomic_DNA"/>
</dbReference>
<evidence type="ECO:0000256" key="1">
    <source>
        <dbReference type="SAM" id="MobiDB-lite"/>
    </source>
</evidence>
<evidence type="ECO:0000313" key="2">
    <source>
        <dbReference type="EMBL" id="NYG37808.1"/>
    </source>
</evidence>
<dbReference type="Proteomes" id="UP000592181">
    <property type="component" value="Unassembled WGS sequence"/>
</dbReference>
<organism evidence="2 3">
    <name type="scientific">Janibacter alkaliphilus</name>
    <dbReference type="NCBI Taxonomy" id="1069963"/>
    <lineage>
        <taxon>Bacteria</taxon>
        <taxon>Bacillati</taxon>
        <taxon>Actinomycetota</taxon>
        <taxon>Actinomycetes</taxon>
        <taxon>Micrococcales</taxon>
        <taxon>Intrasporangiaceae</taxon>
        <taxon>Janibacter</taxon>
    </lineage>
</organism>
<feature type="compositionally biased region" description="Basic and acidic residues" evidence="1">
    <location>
        <begin position="481"/>
        <end position="491"/>
    </location>
</feature>
<evidence type="ECO:0000313" key="3">
    <source>
        <dbReference type="Proteomes" id="UP000592181"/>
    </source>
</evidence>
<proteinExistence type="predicted"/>
<name>A0A852X5V3_9MICO</name>
<feature type="region of interest" description="Disordered" evidence="1">
    <location>
        <begin position="443"/>
        <end position="491"/>
    </location>
</feature>
<comment type="caution">
    <text evidence="2">The sequence shown here is derived from an EMBL/GenBank/DDBJ whole genome shotgun (WGS) entry which is preliminary data.</text>
</comment>
<accession>A0A852X5V3</accession>
<sequence length="578" mass="60958">MTERVAHGLVPGVVPAVADEDPFAVPDRAQLPGEAEIGRRILQPQRDGLGEAAGGRHPPPQHLGDGTAAGLPGQPALEDGLRVRLDLPQRHHAPVRQDDDHPVADRRHRTEHGELVGGQVEVGAVEALGLLGGREPEDDDDRAGRTGGGHRLVGQGGVVRTRVAGTLVESVAGGVPHGDALRRQLAQRRQRGLHPGGVDLRAAGALVARRLGERADDRDLGGRVLRPERQRLRLVLQQHQRLPGGLQRDVVLRLVVDGGTRLGGGAGGQREHPGGAGVEVGLVHLAGAGRLEQADVSDPVVRRHLQVEAGPQRPGPVDDRAPVGDDETVEAPLLAEDLGEQPVVLRGPGAVDLVVGAHHRPRVRAGDDVLEGGQVDLAQGALVDLGADPQAFGLLVVHREVLQRGADPFGLQPADPGGAERPGEQRVLGEVLEVAPAQRRALDVHPGPEDDSHPLRPRLPAERLADPLGQTRVPAGGQGRGRGEAGRRDAVADPEVVRALVLRAQPVRPVGEHHRGHPEPGHRGRVPEVGAHAQRHLLLQRQVGGLRGSAVLVRGLVHDRSTFSIGRPLASSSTSLSR</sequence>
<reference evidence="2 3" key="1">
    <citation type="submission" date="2020-07" db="EMBL/GenBank/DDBJ databases">
        <title>Sequencing the genomes of 1000 actinobacteria strains.</title>
        <authorList>
            <person name="Klenk H.-P."/>
        </authorList>
    </citation>
    <scope>NUCLEOTIDE SEQUENCE [LARGE SCALE GENOMIC DNA]</scope>
    <source>
        <strain evidence="2 3">DSM 24723</strain>
    </source>
</reference>
<feature type="region of interest" description="Disordered" evidence="1">
    <location>
        <begin position="31"/>
        <end position="76"/>
    </location>
</feature>
<gene>
    <name evidence="2" type="ORF">BJY28_002277</name>
</gene>